<evidence type="ECO:0000256" key="1">
    <source>
        <dbReference type="SAM" id="Phobius"/>
    </source>
</evidence>
<dbReference type="Proteomes" id="UP000276133">
    <property type="component" value="Unassembled WGS sequence"/>
</dbReference>
<sequence>MCFRPTPKQLNLFLNDALTLYMILRKIILFCIKNTKTFKIIVVEMALIFIFAHLTQNKIH</sequence>
<reference evidence="2 3" key="1">
    <citation type="journal article" date="2018" name="Sci. Rep.">
        <title>Genomic signatures of local adaptation to the degree of environmental predictability in rotifers.</title>
        <authorList>
            <person name="Franch-Gras L."/>
            <person name="Hahn C."/>
            <person name="Garcia-Roger E.M."/>
            <person name="Carmona M.J."/>
            <person name="Serra M."/>
            <person name="Gomez A."/>
        </authorList>
    </citation>
    <scope>NUCLEOTIDE SEQUENCE [LARGE SCALE GENOMIC DNA]</scope>
    <source>
        <strain evidence="2">HYR1</strain>
    </source>
</reference>
<evidence type="ECO:0000313" key="3">
    <source>
        <dbReference type="Proteomes" id="UP000276133"/>
    </source>
</evidence>
<comment type="caution">
    <text evidence="2">The sequence shown here is derived from an EMBL/GenBank/DDBJ whole genome shotgun (WGS) entry which is preliminary data.</text>
</comment>
<keyword evidence="3" id="KW-1185">Reference proteome</keyword>
<dbReference type="AlphaFoldDB" id="A0A3M7SX08"/>
<keyword evidence="1" id="KW-0812">Transmembrane</keyword>
<name>A0A3M7SX08_BRAPC</name>
<keyword evidence="1" id="KW-1133">Transmembrane helix</keyword>
<evidence type="ECO:0000313" key="2">
    <source>
        <dbReference type="EMBL" id="RNA40371.1"/>
    </source>
</evidence>
<dbReference type="EMBL" id="REGN01000651">
    <property type="protein sequence ID" value="RNA40371.1"/>
    <property type="molecule type" value="Genomic_DNA"/>
</dbReference>
<protein>
    <submittedName>
        <fullName evidence="2">Uncharacterized protein</fullName>
    </submittedName>
</protein>
<feature type="transmembrane region" description="Helical" evidence="1">
    <location>
        <begin position="38"/>
        <end position="55"/>
    </location>
</feature>
<gene>
    <name evidence="2" type="ORF">BpHYR1_042514</name>
</gene>
<accession>A0A3M7SX08</accession>
<keyword evidence="1" id="KW-0472">Membrane</keyword>
<proteinExistence type="predicted"/>
<organism evidence="2 3">
    <name type="scientific">Brachionus plicatilis</name>
    <name type="common">Marine rotifer</name>
    <name type="synonym">Brachionus muelleri</name>
    <dbReference type="NCBI Taxonomy" id="10195"/>
    <lineage>
        <taxon>Eukaryota</taxon>
        <taxon>Metazoa</taxon>
        <taxon>Spiralia</taxon>
        <taxon>Gnathifera</taxon>
        <taxon>Rotifera</taxon>
        <taxon>Eurotatoria</taxon>
        <taxon>Monogononta</taxon>
        <taxon>Pseudotrocha</taxon>
        <taxon>Ploima</taxon>
        <taxon>Brachionidae</taxon>
        <taxon>Brachionus</taxon>
    </lineage>
</organism>